<organism evidence="9 10">
    <name type="scientific">Oleiharenicola lentus</name>
    <dbReference type="NCBI Taxonomy" id="2508720"/>
    <lineage>
        <taxon>Bacteria</taxon>
        <taxon>Pseudomonadati</taxon>
        <taxon>Verrucomicrobiota</taxon>
        <taxon>Opitutia</taxon>
        <taxon>Opitutales</taxon>
        <taxon>Opitutaceae</taxon>
        <taxon>Oleiharenicola</taxon>
    </lineage>
</organism>
<dbReference type="InterPro" id="IPR000917">
    <property type="entry name" value="Sulfatase_N"/>
</dbReference>
<dbReference type="Pfam" id="PF00884">
    <property type="entry name" value="Sulfatase"/>
    <property type="match status" value="1"/>
</dbReference>
<evidence type="ECO:0000313" key="10">
    <source>
        <dbReference type="Proteomes" id="UP000290218"/>
    </source>
</evidence>
<feature type="domain" description="Sulfatase N-terminal" evidence="8">
    <location>
        <begin position="121"/>
        <end position="496"/>
    </location>
</feature>
<gene>
    <name evidence="9" type="ORF">ESB00_10760</name>
</gene>
<dbReference type="InterPro" id="IPR035874">
    <property type="entry name" value="IDS"/>
</dbReference>
<comment type="caution">
    <text evidence="9">The sequence shown here is derived from an EMBL/GenBank/DDBJ whole genome shotgun (WGS) entry which is preliminary data.</text>
</comment>
<keyword evidence="10" id="KW-1185">Reference proteome</keyword>
<accession>A0A4Q1CB50</accession>
<keyword evidence="7" id="KW-0472">Membrane</keyword>
<keyword evidence="5" id="KW-0378">Hydrolase</keyword>
<protein>
    <recommendedName>
        <fullName evidence="8">Sulfatase N-terminal domain-containing protein</fullName>
    </recommendedName>
</protein>
<evidence type="ECO:0000256" key="4">
    <source>
        <dbReference type="ARBA" id="ARBA00022729"/>
    </source>
</evidence>
<dbReference type="GO" id="GO:0004423">
    <property type="term" value="F:iduronate-2-sulfatase activity"/>
    <property type="evidence" value="ECO:0007669"/>
    <property type="project" value="InterPro"/>
</dbReference>
<dbReference type="SUPFAM" id="SSF53649">
    <property type="entry name" value="Alkaline phosphatase-like"/>
    <property type="match status" value="1"/>
</dbReference>
<sequence length="597" mass="66508">MISVTNRSKVLPSERQHFSLLMPSCAVTSKWPGPDALRSYTSCIAPTFLAGHCAMPLPSMLLLSRLLLLFVIPLAGFASARPNFVMIAIDDLNHYTTPHLDQPDNFLRRVYSDPKRLAEIGRRLTPNLQRLASQSLSFSRAYCASALCGPSRTALLGGIPPHLSGYYQHNEHFRHNPALKEVVTLPQYLKTQGWFTTGLGKVFHKQMVEMRDGVRQDWPDSDYSWTRWVERRVGANADQGMAEHHGRSDPVPAARRTLSPYSPNDGLFTFGVSHIPVEETFDFQNARFAADLIAKGRASIIDGRGQPTEVVLPPDQPFFLGLGLFLPHLPWVVPQEFLDRFPVAEMRIDSELVRWVTDDITDLPAGTARQWLGKDFDSLIATGEKLHGPGGVTEAWKSALQHYLASIAFADHCLGQVIDALERSPHRDNTVVLLWGDHGWNLGDKRRFRKQALWEGANHTTLLWRDPAAAAGHHGLVCNRLVSLQDIYPTLAARAGLPVPAHVHGRDLAPLLADPQAPWENVLLQTYNQGNHALRTATHRYISYADGGRELYDLRADPFEITNLAADPAHAADVAAFHAQLTAFLARDSAFYRKTTP</sequence>
<comment type="similarity">
    <text evidence="2">Belongs to the sulfatase family.</text>
</comment>
<dbReference type="GO" id="GO:0005737">
    <property type="term" value="C:cytoplasm"/>
    <property type="evidence" value="ECO:0007669"/>
    <property type="project" value="TreeGrafter"/>
</dbReference>
<dbReference type="InterPro" id="IPR017850">
    <property type="entry name" value="Alkaline_phosphatase_core_sf"/>
</dbReference>
<evidence type="ECO:0000256" key="3">
    <source>
        <dbReference type="ARBA" id="ARBA00022723"/>
    </source>
</evidence>
<keyword evidence="7" id="KW-1133">Transmembrane helix</keyword>
<evidence type="ECO:0000256" key="2">
    <source>
        <dbReference type="ARBA" id="ARBA00008779"/>
    </source>
</evidence>
<dbReference type="AlphaFoldDB" id="A0A4Q1CB50"/>
<dbReference type="GO" id="GO:0046872">
    <property type="term" value="F:metal ion binding"/>
    <property type="evidence" value="ECO:0007669"/>
    <property type="project" value="UniProtKB-KW"/>
</dbReference>
<evidence type="ECO:0000259" key="8">
    <source>
        <dbReference type="Pfam" id="PF00884"/>
    </source>
</evidence>
<evidence type="ECO:0000256" key="1">
    <source>
        <dbReference type="ARBA" id="ARBA00001913"/>
    </source>
</evidence>
<dbReference type="Proteomes" id="UP000290218">
    <property type="component" value="Unassembled WGS sequence"/>
</dbReference>
<evidence type="ECO:0000256" key="7">
    <source>
        <dbReference type="SAM" id="Phobius"/>
    </source>
</evidence>
<evidence type="ECO:0000313" key="9">
    <source>
        <dbReference type="EMBL" id="RXK56323.1"/>
    </source>
</evidence>
<evidence type="ECO:0000256" key="5">
    <source>
        <dbReference type="ARBA" id="ARBA00022801"/>
    </source>
</evidence>
<evidence type="ECO:0000256" key="6">
    <source>
        <dbReference type="ARBA" id="ARBA00022837"/>
    </source>
</evidence>
<comment type="cofactor">
    <cofactor evidence="1">
        <name>Ca(2+)</name>
        <dbReference type="ChEBI" id="CHEBI:29108"/>
    </cofactor>
</comment>
<keyword evidence="3" id="KW-0479">Metal-binding</keyword>
<dbReference type="PANTHER" id="PTHR45953">
    <property type="entry name" value="IDURONATE 2-SULFATASE"/>
    <property type="match status" value="1"/>
</dbReference>
<dbReference type="PANTHER" id="PTHR45953:SF1">
    <property type="entry name" value="IDURONATE 2-SULFATASE"/>
    <property type="match status" value="1"/>
</dbReference>
<dbReference type="CDD" id="cd16030">
    <property type="entry name" value="iduronate-2-sulfatase"/>
    <property type="match status" value="1"/>
</dbReference>
<keyword evidence="6" id="KW-0106">Calcium</keyword>
<dbReference type="Gene3D" id="3.40.720.10">
    <property type="entry name" value="Alkaline Phosphatase, subunit A"/>
    <property type="match status" value="1"/>
</dbReference>
<keyword evidence="7" id="KW-0812">Transmembrane</keyword>
<proteinExistence type="inferred from homology"/>
<dbReference type="OrthoDB" id="9763552at2"/>
<name>A0A4Q1CB50_9BACT</name>
<feature type="transmembrane region" description="Helical" evidence="7">
    <location>
        <begin position="62"/>
        <end position="80"/>
    </location>
</feature>
<reference evidence="9 10" key="1">
    <citation type="submission" date="2019-01" db="EMBL/GenBank/DDBJ databases">
        <title>Lacunisphaera sp. strain TWA-58.</title>
        <authorList>
            <person name="Chen W.-M."/>
        </authorList>
    </citation>
    <scope>NUCLEOTIDE SEQUENCE [LARGE SCALE GENOMIC DNA]</scope>
    <source>
        <strain evidence="9 10">TWA-58</strain>
    </source>
</reference>
<keyword evidence="4" id="KW-0732">Signal</keyword>
<dbReference type="EMBL" id="SDHX01000001">
    <property type="protein sequence ID" value="RXK56323.1"/>
    <property type="molecule type" value="Genomic_DNA"/>
</dbReference>